<dbReference type="GO" id="GO:0046983">
    <property type="term" value="F:protein dimerization activity"/>
    <property type="evidence" value="ECO:0007669"/>
    <property type="project" value="InterPro"/>
</dbReference>
<feature type="coiled-coil region" evidence="4">
    <location>
        <begin position="139"/>
        <end position="166"/>
    </location>
</feature>
<gene>
    <name evidence="6" type="ORF">CKAN_01847800</name>
</gene>
<dbReference type="CDD" id="cd18914">
    <property type="entry name" value="bHLH_AtORG2_like"/>
    <property type="match status" value="1"/>
</dbReference>
<protein>
    <submittedName>
        <fullName evidence="6">Transcription factor bHLH118</fullName>
    </submittedName>
</protein>
<proteinExistence type="predicted"/>
<dbReference type="PANTHER" id="PTHR13935">
    <property type="entry name" value="ACHAETE-SCUTE TRANSCRIPTION FACTOR-RELATED"/>
    <property type="match status" value="1"/>
</dbReference>
<dbReference type="SMART" id="SM00353">
    <property type="entry name" value="HLH"/>
    <property type="match status" value="1"/>
</dbReference>
<dbReference type="GO" id="GO:0000981">
    <property type="term" value="F:DNA-binding transcription factor activity, RNA polymerase II-specific"/>
    <property type="evidence" value="ECO:0007669"/>
    <property type="project" value="TreeGrafter"/>
</dbReference>
<keyword evidence="3" id="KW-0804">Transcription</keyword>
<evidence type="ECO:0000256" key="2">
    <source>
        <dbReference type="ARBA" id="ARBA00023125"/>
    </source>
</evidence>
<keyword evidence="7" id="KW-1185">Reference proteome</keyword>
<keyword evidence="4" id="KW-0175">Coiled coil</keyword>
<dbReference type="OrthoDB" id="1935281at2759"/>
<name>A0A3S3MTD7_9MAGN</name>
<evidence type="ECO:0000313" key="7">
    <source>
        <dbReference type="Proteomes" id="UP000283530"/>
    </source>
</evidence>
<feature type="domain" description="BHLH" evidence="5">
    <location>
        <begin position="97"/>
        <end position="149"/>
    </location>
</feature>
<dbReference type="InterPro" id="IPR015660">
    <property type="entry name" value="MASH1/Ascl1a-like"/>
</dbReference>
<sequence length="270" mass="30550">MVDSRGDIPKPLESMNYVAPSFHFQQGDEMYFQNSISLLQQQQQQQQAIQDMFVVCPSVGVEDRHPAVKVPTAQRRNMGAPVPINEDPTDDTRNNKKRKIIHRDVERQRRHEMAMLYSSLRSLLPIEYLKGKRSISDHMNEAANYIKHQQKKIKEMTERRDALRRIVLPPSLDPAALHMNGDFPAPSVAVAPCLVGVEVMIGSGSLLDGVPLAMVIQVLEEEEGLPVLSCVFTNVNEQLIYTLQCQIDDQRELDLPGLQQKLMDLILPSC</sequence>
<evidence type="ECO:0000259" key="5">
    <source>
        <dbReference type="PROSITE" id="PS50888"/>
    </source>
</evidence>
<dbReference type="Pfam" id="PF00010">
    <property type="entry name" value="HLH"/>
    <property type="match status" value="1"/>
</dbReference>
<reference evidence="6 7" key="1">
    <citation type="journal article" date="2019" name="Nat. Plants">
        <title>Stout camphor tree genome fills gaps in understanding of flowering plant genome evolution.</title>
        <authorList>
            <person name="Chaw S.M."/>
            <person name="Liu Y.C."/>
            <person name="Wu Y.W."/>
            <person name="Wang H.Y."/>
            <person name="Lin C.I."/>
            <person name="Wu C.S."/>
            <person name="Ke H.M."/>
            <person name="Chang L.Y."/>
            <person name="Hsu C.Y."/>
            <person name="Yang H.T."/>
            <person name="Sudianto E."/>
            <person name="Hsu M.H."/>
            <person name="Wu K.P."/>
            <person name="Wang L.N."/>
            <person name="Leebens-Mack J.H."/>
            <person name="Tsai I.J."/>
        </authorList>
    </citation>
    <scope>NUCLEOTIDE SEQUENCE [LARGE SCALE GENOMIC DNA]</scope>
    <source>
        <strain evidence="7">cv. Chaw 1501</strain>
        <tissue evidence="6">Young leaves</tissue>
    </source>
</reference>
<dbReference type="EMBL" id="QPKB01000007">
    <property type="protein sequence ID" value="RWR89423.1"/>
    <property type="molecule type" value="Genomic_DNA"/>
</dbReference>
<dbReference type="GO" id="GO:0090575">
    <property type="term" value="C:RNA polymerase II transcription regulator complex"/>
    <property type="evidence" value="ECO:0007669"/>
    <property type="project" value="TreeGrafter"/>
</dbReference>
<dbReference type="Gene3D" id="4.10.280.10">
    <property type="entry name" value="Helix-loop-helix DNA-binding domain"/>
    <property type="match status" value="1"/>
</dbReference>
<keyword evidence="2" id="KW-0238">DNA-binding</keyword>
<dbReference type="AlphaFoldDB" id="A0A3S3MTD7"/>
<dbReference type="SUPFAM" id="SSF47459">
    <property type="entry name" value="HLH, helix-loop-helix DNA-binding domain"/>
    <property type="match status" value="1"/>
</dbReference>
<dbReference type="GO" id="GO:0000977">
    <property type="term" value="F:RNA polymerase II transcription regulatory region sequence-specific DNA binding"/>
    <property type="evidence" value="ECO:0007669"/>
    <property type="project" value="TreeGrafter"/>
</dbReference>
<evidence type="ECO:0000256" key="3">
    <source>
        <dbReference type="ARBA" id="ARBA00023163"/>
    </source>
</evidence>
<organism evidence="6 7">
    <name type="scientific">Cinnamomum micranthum f. kanehirae</name>
    <dbReference type="NCBI Taxonomy" id="337451"/>
    <lineage>
        <taxon>Eukaryota</taxon>
        <taxon>Viridiplantae</taxon>
        <taxon>Streptophyta</taxon>
        <taxon>Embryophyta</taxon>
        <taxon>Tracheophyta</taxon>
        <taxon>Spermatophyta</taxon>
        <taxon>Magnoliopsida</taxon>
        <taxon>Magnoliidae</taxon>
        <taxon>Laurales</taxon>
        <taxon>Lauraceae</taxon>
        <taxon>Cinnamomum</taxon>
    </lineage>
</organism>
<accession>A0A3S3MTD7</accession>
<dbReference type="InterPro" id="IPR011598">
    <property type="entry name" value="bHLH_dom"/>
</dbReference>
<evidence type="ECO:0000256" key="1">
    <source>
        <dbReference type="ARBA" id="ARBA00023015"/>
    </source>
</evidence>
<keyword evidence="1" id="KW-0805">Transcription regulation</keyword>
<dbReference type="PROSITE" id="PS50888">
    <property type="entry name" value="BHLH"/>
    <property type="match status" value="1"/>
</dbReference>
<dbReference type="InterPro" id="IPR036638">
    <property type="entry name" value="HLH_DNA-bd_sf"/>
</dbReference>
<dbReference type="Proteomes" id="UP000283530">
    <property type="component" value="Unassembled WGS sequence"/>
</dbReference>
<dbReference type="PANTHER" id="PTHR13935:SF106">
    <property type="entry name" value="ACHAETE-SCUTE COMPLEX PROTEIN T5-RELATED"/>
    <property type="match status" value="1"/>
</dbReference>
<comment type="caution">
    <text evidence="6">The sequence shown here is derived from an EMBL/GenBank/DDBJ whole genome shotgun (WGS) entry which is preliminary data.</text>
</comment>
<evidence type="ECO:0000313" key="6">
    <source>
        <dbReference type="EMBL" id="RWR89423.1"/>
    </source>
</evidence>
<evidence type="ECO:0000256" key="4">
    <source>
        <dbReference type="SAM" id="Coils"/>
    </source>
</evidence>